<dbReference type="InterPro" id="IPR006620">
    <property type="entry name" value="Pro_4_hyd_alph"/>
</dbReference>
<evidence type="ECO:0000256" key="5">
    <source>
        <dbReference type="ARBA" id="ARBA00022692"/>
    </source>
</evidence>
<dbReference type="InterPro" id="IPR045054">
    <property type="entry name" value="P4HA-like"/>
</dbReference>
<dbReference type="KEGG" id="ppp:112295349"/>
<keyword evidence="5" id="KW-0812">Transmembrane</keyword>
<dbReference type="Proteomes" id="UP000006727">
    <property type="component" value="Chromosome 18"/>
</dbReference>
<dbReference type="Gramene" id="Pp3c18_11160V3.10">
    <property type="protein sequence ID" value="Pp3c18_11160V3.10"/>
    <property type="gene ID" value="Pp3c18_11160"/>
</dbReference>
<sequence length="318" mass="36140">MPCPICVLSCAGMTLSLYNMKSSKNKGRKWNPFTYKLSLPQVLLWCTICLLAGYAASNFFPQKIEEEAIYQPYRKSAQQEGEFPFGEFSEKVVLDHGSTGDNFIADIPFQVLSWKPRALLYPRFASKEQCEAIMKLARTRLAPSALALRKGESEDSTKDIRTSSGTFLRADEDTTRSLEQVEEKMAKATMIPRENGEAFNVLKYNVGQKYDCHYDVFDPAEYGPQPSQRMASFLLYLSDVEEGGETMFPFENFQNMNIGFDYKKCIGMKVKPRQGDALLFYSMHPNGTFDKSALHGSCPVIKGEKWVATKWIRNTDKF</sequence>
<evidence type="ECO:0000256" key="8">
    <source>
        <dbReference type="ARBA" id="ARBA00022968"/>
    </source>
</evidence>
<dbReference type="Gene3D" id="2.60.120.620">
    <property type="entry name" value="q2cbj1_9rhob like domain"/>
    <property type="match status" value="1"/>
</dbReference>
<dbReference type="PANTHER" id="PTHR10869">
    <property type="entry name" value="PROLYL 4-HYDROXYLASE ALPHA SUBUNIT"/>
    <property type="match status" value="1"/>
</dbReference>
<dbReference type="EnsemblPlants" id="Pp3c18_11160V3.3">
    <property type="protein sequence ID" value="Pp3c18_11160V3.3"/>
    <property type="gene ID" value="Pp3c18_11160"/>
</dbReference>
<reference evidence="17 19" key="3">
    <citation type="journal article" date="2018" name="Plant J.">
        <title>The Physcomitrella patens chromosome-scale assembly reveals moss genome structure and evolution.</title>
        <authorList>
            <person name="Lang D."/>
            <person name="Ullrich K.K."/>
            <person name="Murat F."/>
            <person name="Fuchs J."/>
            <person name="Jenkins J."/>
            <person name="Haas F.B."/>
            <person name="Piednoel M."/>
            <person name="Gundlach H."/>
            <person name="Van Bel M."/>
            <person name="Meyberg R."/>
            <person name="Vives C."/>
            <person name="Morata J."/>
            <person name="Symeonidi A."/>
            <person name="Hiss M."/>
            <person name="Muchero W."/>
            <person name="Kamisugi Y."/>
            <person name="Saleh O."/>
            <person name="Blanc G."/>
            <person name="Decker E.L."/>
            <person name="van Gessel N."/>
            <person name="Grimwood J."/>
            <person name="Hayes R.D."/>
            <person name="Graham S.W."/>
            <person name="Gunter L.E."/>
            <person name="McDaniel S.F."/>
            <person name="Hoernstein S.N.W."/>
            <person name="Larsson A."/>
            <person name="Li F.W."/>
            <person name="Perroud P.F."/>
            <person name="Phillips J."/>
            <person name="Ranjan P."/>
            <person name="Rokshar D.S."/>
            <person name="Rothfels C.J."/>
            <person name="Schneider L."/>
            <person name="Shu S."/>
            <person name="Stevenson D.W."/>
            <person name="Thummler F."/>
            <person name="Tillich M."/>
            <person name="Villarreal Aguilar J.C."/>
            <person name="Widiez T."/>
            <person name="Wong G.K."/>
            <person name="Wymore A."/>
            <person name="Zhang Y."/>
            <person name="Zimmer A.D."/>
            <person name="Quatrano R.S."/>
            <person name="Mayer K.F.X."/>
            <person name="Goodstein D."/>
            <person name="Casacuberta J.M."/>
            <person name="Vandepoele K."/>
            <person name="Reski R."/>
            <person name="Cuming A.C."/>
            <person name="Tuskan G.A."/>
            <person name="Maumus F."/>
            <person name="Salse J."/>
            <person name="Schmutz J."/>
            <person name="Rensing S.A."/>
        </authorList>
    </citation>
    <scope>NUCLEOTIDE SEQUENCE [LARGE SCALE GENOMIC DNA]</scope>
    <source>
        <strain evidence="18 19">cv. Gransden 2004</strain>
    </source>
</reference>
<evidence type="ECO:0000313" key="16">
    <source>
        <dbReference type="EMBL" id="AGP04973.1"/>
    </source>
</evidence>
<keyword evidence="6" id="KW-0479">Metal-binding</keyword>
<evidence type="ECO:0000256" key="2">
    <source>
        <dbReference type="ARBA" id="ARBA00004648"/>
    </source>
</evidence>
<dbReference type="FunCoup" id="A0A067XNA3">
    <property type="interactions" value="780"/>
</dbReference>
<evidence type="ECO:0000256" key="6">
    <source>
        <dbReference type="ARBA" id="ARBA00022723"/>
    </source>
</evidence>
<name>A0A067XNA3_PHYPA</name>
<dbReference type="InterPro" id="IPR044862">
    <property type="entry name" value="Pro_4_hyd_alph_FE2OG_OXY"/>
</dbReference>
<dbReference type="EnsemblPlants" id="Pp3c18_11160V3.11">
    <property type="protein sequence ID" value="Pp3c18_11160V3.11"/>
    <property type="gene ID" value="Pp3c18_11160"/>
</dbReference>
<evidence type="ECO:0000256" key="11">
    <source>
        <dbReference type="ARBA" id="ARBA00023004"/>
    </source>
</evidence>
<dbReference type="EnsemblPlants" id="Pp3c18_11160V3.5">
    <property type="protein sequence ID" value="Pp3c18_11160V3.5"/>
    <property type="gene ID" value="Pp3c18_11160"/>
</dbReference>
<evidence type="ECO:0000256" key="9">
    <source>
        <dbReference type="ARBA" id="ARBA00022989"/>
    </source>
</evidence>
<dbReference type="Gramene" id="Pp3c18_11160V3.5">
    <property type="protein sequence ID" value="Pp3c18_11160V3.5"/>
    <property type="gene ID" value="Pp3c18_11160"/>
</dbReference>
<reference evidence="18" key="4">
    <citation type="submission" date="2020-12" db="UniProtKB">
        <authorList>
            <consortium name="EnsemblPlants"/>
        </authorList>
    </citation>
    <scope>IDENTIFICATION</scope>
</reference>
<comment type="cofactor">
    <cofactor evidence="1">
        <name>L-ascorbate</name>
        <dbReference type="ChEBI" id="CHEBI:38290"/>
    </cofactor>
</comment>
<dbReference type="PaxDb" id="3218-PP1S19_322V6.1"/>
<dbReference type="EMBL" id="JX964781">
    <property type="protein sequence ID" value="AGP04973.1"/>
    <property type="molecule type" value="mRNA"/>
</dbReference>
<dbReference type="EnsemblPlants" id="Pp3c18_11160V3.1">
    <property type="protein sequence ID" value="Pp3c18_11160V3.1"/>
    <property type="gene ID" value="Pp3c18_11160"/>
</dbReference>
<dbReference type="Gramene" id="Pp3c18_11160V3.7">
    <property type="protein sequence ID" value="Pp3c18_11160V3.7"/>
    <property type="gene ID" value="Pp3c18_11160"/>
</dbReference>
<dbReference type="Gramene" id="Pp3c18_11160V3.4">
    <property type="protein sequence ID" value="Pp3c18_11160V3.4"/>
    <property type="gene ID" value="Pp3c18_11160"/>
</dbReference>
<evidence type="ECO:0000259" key="15">
    <source>
        <dbReference type="PROSITE" id="PS51471"/>
    </source>
</evidence>
<dbReference type="Pfam" id="PF13640">
    <property type="entry name" value="2OG-FeII_Oxy_3"/>
    <property type="match status" value="1"/>
</dbReference>
<dbReference type="Gramene" id="Pp3c18_11160V3.3">
    <property type="protein sequence ID" value="Pp3c18_11160V3.3"/>
    <property type="gene ID" value="Pp3c18_11160"/>
</dbReference>
<dbReference type="InterPro" id="IPR005123">
    <property type="entry name" value="Oxoglu/Fe-dep_dioxygenase_dom"/>
</dbReference>
<keyword evidence="7" id="KW-0223">Dioxygenase</keyword>
<protein>
    <recommendedName>
        <fullName evidence="4">procollagen-proline 4-dioxygenase</fullName>
        <ecNumber evidence="4">1.14.11.2</ecNumber>
    </recommendedName>
</protein>
<dbReference type="PANTHER" id="PTHR10869:SF246">
    <property type="entry name" value="TRANSMEMBRANE PROLYL 4-HYDROXYLASE"/>
    <property type="match status" value="1"/>
</dbReference>
<dbReference type="GO" id="GO:0005783">
    <property type="term" value="C:endoplasmic reticulum"/>
    <property type="evidence" value="ECO:0000318"/>
    <property type="project" value="GO_Central"/>
</dbReference>
<keyword evidence="8" id="KW-0735">Signal-anchor</keyword>
<evidence type="ECO:0000256" key="14">
    <source>
        <dbReference type="ARBA" id="ARBA00049169"/>
    </source>
</evidence>
<reference evidence="17 19" key="1">
    <citation type="journal article" date="2008" name="Science">
        <title>The Physcomitrella genome reveals evolutionary insights into the conquest of land by plants.</title>
        <authorList>
            <person name="Rensing S."/>
            <person name="Lang D."/>
            <person name="Zimmer A."/>
            <person name="Terry A."/>
            <person name="Salamov A."/>
            <person name="Shapiro H."/>
            <person name="Nishiyama T."/>
            <person name="Perroud P.-F."/>
            <person name="Lindquist E."/>
            <person name="Kamisugi Y."/>
            <person name="Tanahashi T."/>
            <person name="Sakakibara K."/>
            <person name="Fujita T."/>
            <person name="Oishi K."/>
            <person name="Shin-I T."/>
            <person name="Kuroki Y."/>
            <person name="Toyoda A."/>
            <person name="Suzuki Y."/>
            <person name="Hashimoto A."/>
            <person name="Yamaguchi K."/>
            <person name="Sugano A."/>
            <person name="Kohara Y."/>
            <person name="Fujiyama A."/>
            <person name="Anterola A."/>
            <person name="Aoki S."/>
            <person name="Ashton N."/>
            <person name="Barbazuk W.B."/>
            <person name="Barker E."/>
            <person name="Bennetzen J."/>
            <person name="Bezanilla M."/>
            <person name="Blankenship R."/>
            <person name="Cho S.H."/>
            <person name="Dutcher S."/>
            <person name="Estelle M."/>
            <person name="Fawcett J.A."/>
            <person name="Gundlach H."/>
            <person name="Hanada K."/>
            <person name="Heyl A."/>
            <person name="Hicks K.A."/>
            <person name="Hugh J."/>
            <person name="Lohr M."/>
            <person name="Mayer K."/>
            <person name="Melkozernov A."/>
            <person name="Murata T."/>
            <person name="Nelson D."/>
            <person name="Pils B."/>
            <person name="Prigge M."/>
            <person name="Reiss B."/>
            <person name="Renner T."/>
            <person name="Rombauts S."/>
            <person name="Rushton P."/>
            <person name="Sanderfoot A."/>
            <person name="Schween G."/>
            <person name="Shiu S.-H."/>
            <person name="Stueber K."/>
            <person name="Theodoulou F.L."/>
            <person name="Tu H."/>
            <person name="Van de Peer Y."/>
            <person name="Verrier P.J."/>
            <person name="Waters E."/>
            <person name="Wood A."/>
            <person name="Yang L."/>
            <person name="Cove D."/>
            <person name="Cuming A."/>
            <person name="Hasebe M."/>
            <person name="Lucas S."/>
            <person name="Mishler D.B."/>
            <person name="Reski R."/>
            <person name="Grigoriev I."/>
            <person name="Quatrano R.S."/>
            <person name="Boore J.L."/>
        </authorList>
    </citation>
    <scope>NUCLEOTIDE SEQUENCE [LARGE SCALE GENOMIC DNA]</scope>
    <source>
        <strain evidence="18 19">cv. Gransden 2004</strain>
    </source>
</reference>
<dbReference type="Gramene" id="Pp3c18_11160V3.11">
    <property type="protein sequence ID" value="Pp3c18_11160V3.11"/>
    <property type="gene ID" value="Pp3c18_11160"/>
</dbReference>
<dbReference type="SMART" id="SM00702">
    <property type="entry name" value="P4Hc"/>
    <property type="match status" value="1"/>
</dbReference>
<dbReference type="EnsemblPlants" id="Pp3c18_11160V3.4">
    <property type="protein sequence ID" value="Pp3c18_11160V3.4"/>
    <property type="gene ID" value="Pp3c18_11160"/>
</dbReference>
<evidence type="ECO:0000256" key="13">
    <source>
        <dbReference type="ARBA" id="ARBA00023180"/>
    </source>
</evidence>
<dbReference type="EnsemblPlants" id="Pp3c18_11160V3.8">
    <property type="protein sequence ID" value="Pp3c18_11160V3.8"/>
    <property type="gene ID" value="Pp3c18_11160"/>
</dbReference>
<evidence type="ECO:0000256" key="12">
    <source>
        <dbReference type="ARBA" id="ARBA00023136"/>
    </source>
</evidence>
<dbReference type="OrthoDB" id="420380at2759"/>
<dbReference type="SMR" id="A0A067XNA3"/>
<dbReference type="OMA" id="WIRDQEM"/>
<dbReference type="FunFam" id="2.60.120.620:FF:000002">
    <property type="entry name" value="Prolyl 4-hydroxylase 4"/>
    <property type="match status" value="1"/>
</dbReference>
<dbReference type="EMBL" id="ABEU02000018">
    <property type="protein sequence ID" value="PNR35095.1"/>
    <property type="molecule type" value="Genomic_DNA"/>
</dbReference>
<keyword evidence="9" id="KW-1133">Transmembrane helix</keyword>
<evidence type="ECO:0000313" key="17">
    <source>
        <dbReference type="EMBL" id="PNR35095.1"/>
    </source>
</evidence>
<keyword evidence="11" id="KW-0408">Iron</keyword>
<dbReference type="EC" id="1.14.11.2" evidence="4"/>
<evidence type="ECO:0000256" key="3">
    <source>
        <dbReference type="ARBA" id="ARBA00006511"/>
    </source>
</evidence>
<evidence type="ECO:0000256" key="10">
    <source>
        <dbReference type="ARBA" id="ARBA00023002"/>
    </source>
</evidence>
<dbReference type="Gramene" id="Pp3c18_11160V3.9">
    <property type="protein sequence ID" value="Pp3c18_11160V3.9"/>
    <property type="gene ID" value="Pp3c18_11160"/>
</dbReference>
<dbReference type="EnsemblPlants" id="Pp3c18_11160V3.7">
    <property type="protein sequence ID" value="Pp3c18_11160V3.7"/>
    <property type="gene ID" value="Pp3c18_11160"/>
</dbReference>
<dbReference type="Gramene" id="Pp3c18_11160V3.1">
    <property type="protein sequence ID" value="Pp3c18_11160V3.1"/>
    <property type="gene ID" value="Pp3c18_11160"/>
</dbReference>
<evidence type="ECO:0000313" key="19">
    <source>
        <dbReference type="Proteomes" id="UP000006727"/>
    </source>
</evidence>
<dbReference type="Gramene" id="Pp3c18_11160V3.6">
    <property type="protein sequence ID" value="Pp3c18_11160V3.6"/>
    <property type="gene ID" value="Pp3c18_11160"/>
</dbReference>
<feature type="domain" description="Fe2OG dioxygenase" evidence="15">
    <location>
        <begin position="194"/>
        <end position="314"/>
    </location>
</feature>
<dbReference type="AlphaFoldDB" id="A0A067XNA3"/>
<comment type="catalytic activity">
    <reaction evidence="14">
        <text>L-prolyl-[collagen] + 2-oxoglutarate + O2 = trans-4-hydroxy-L-prolyl-[collagen] + succinate + CO2</text>
        <dbReference type="Rhea" id="RHEA:18945"/>
        <dbReference type="Rhea" id="RHEA-COMP:11676"/>
        <dbReference type="Rhea" id="RHEA-COMP:11680"/>
        <dbReference type="ChEBI" id="CHEBI:15379"/>
        <dbReference type="ChEBI" id="CHEBI:16526"/>
        <dbReference type="ChEBI" id="CHEBI:16810"/>
        <dbReference type="ChEBI" id="CHEBI:30031"/>
        <dbReference type="ChEBI" id="CHEBI:50342"/>
        <dbReference type="ChEBI" id="CHEBI:61965"/>
        <dbReference type="EC" id="1.14.11.2"/>
    </reaction>
</comment>
<accession>A0A067XNA3</accession>
<dbReference type="GO" id="GO:0005789">
    <property type="term" value="C:endoplasmic reticulum membrane"/>
    <property type="evidence" value="ECO:0007669"/>
    <property type="project" value="UniProtKB-SubCell"/>
</dbReference>
<evidence type="ECO:0000256" key="1">
    <source>
        <dbReference type="ARBA" id="ARBA00001961"/>
    </source>
</evidence>
<keyword evidence="10" id="KW-0560">Oxidoreductase</keyword>
<evidence type="ECO:0000313" key="18">
    <source>
        <dbReference type="EnsemblPlants" id="Pp3c18_11160V3.1"/>
    </source>
</evidence>
<dbReference type="GO" id="GO:0005506">
    <property type="term" value="F:iron ion binding"/>
    <property type="evidence" value="ECO:0007669"/>
    <property type="project" value="InterPro"/>
</dbReference>
<dbReference type="GeneID" id="112295349"/>
<dbReference type="GO" id="GO:0004656">
    <property type="term" value="F:procollagen-proline 4-dioxygenase activity"/>
    <property type="evidence" value="ECO:0000318"/>
    <property type="project" value="GO_Central"/>
</dbReference>
<dbReference type="Gramene" id="Pp3c18_11160V3.2">
    <property type="protein sequence ID" value="Pp3c18_11160V3.2"/>
    <property type="gene ID" value="Pp3c18_11160"/>
</dbReference>
<dbReference type="HOGENOM" id="CLU_058132_1_1_1"/>
<dbReference type="GO" id="GO:0031418">
    <property type="term" value="F:L-ascorbic acid binding"/>
    <property type="evidence" value="ECO:0007669"/>
    <property type="project" value="InterPro"/>
</dbReference>
<gene>
    <name evidence="18" type="primary">LOC112295349</name>
    <name evidence="17" type="ORF">PHYPA_022994</name>
</gene>
<dbReference type="Gramene" id="Pp3c18_11160V3.8">
    <property type="protein sequence ID" value="Pp3c18_11160V3.8"/>
    <property type="gene ID" value="Pp3c18_11160"/>
</dbReference>
<keyword evidence="12" id="KW-0472">Membrane</keyword>
<evidence type="ECO:0000256" key="4">
    <source>
        <dbReference type="ARBA" id="ARBA00012269"/>
    </source>
</evidence>
<comment type="subcellular location">
    <subcellularLocation>
        <location evidence="2">Endoplasmic reticulum membrane</location>
        <topology evidence="2">Single-pass type II membrane protein</topology>
    </subcellularLocation>
</comment>
<comment type="similarity">
    <text evidence="3">Belongs to the P4HA family.</text>
</comment>
<keyword evidence="13" id="KW-0325">Glycoprotein</keyword>
<dbReference type="STRING" id="3218.A0A067XNA3"/>
<dbReference type="EnsemblPlants" id="Pp3c18_11160V3.6">
    <property type="protein sequence ID" value="Pp3c18_11160V3.6"/>
    <property type="gene ID" value="Pp3c18_11160"/>
</dbReference>
<evidence type="ECO:0000256" key="7">
    <source>
        <dbReference type="ARBA" id="ARBA00022964"/>
    </source>
</evidence>
<proteinExistence type="evidence at transcript level"/>
<dbReference type="RefSeq" id="XP_024402571.1">
    <property type="nucleotide sequence ID" value="XM_024546803.2"/>
</dbReference>
<dbReference type="EnsemblPlants" id="Pp3c18_11160V3.10">
    <property type="protein sequence ID" value="Pp3c18_11160V3.10"/>
    <property type="gene ID" value="Pp3c18_11160"/>
</dbReference>
<dbReference type="EnsemblPlants" id="Pp3c18_11160V3.9">
    <property type="protein sequence ID" value="Pp3c18_11160V3.9"/>
    <property type="gene ID" value="Pp3c18_11160"/>
</dbReference>
<organism evidence="16">
    <name type="scientific">Physcomitrium patens</name>
    <name type="common">Spreading-leaved earth moss</name>
    <name type="synonym">Physcomitrella patens</name>
    <dbReference type="NCBI Taxonomy" id="3218"/>
    <lineage>
        <taxon>Eukaryota</taxon>
        <taxon>Viridiplantae</taxon>
        <taxon>Streptophyta</taxon>
        <taxon>Embryophyta</taxon>
        <taxon>Bryophyta</taxon>
        <taxon>Bryophytina</taxon>
        <taxon>Bryopsida</taxon>
        <taxon>Funariidae</taxon>
        <taxon>Funariales</taxon>
        <taxon>Funariaceae</taxon>
        <taxon>Physcomitrium</taxon>
    </lineage>
</organism>
<dbReference type="EnsemblPlants" id="Pp3c18_11160V3.2">
    <property type="protein sequence ID" value="Pp3c18_11160V3.2"/>
    <property type="gene ID" value="Pp3c18_11160"/>
</dbReference>
<reference evidence="16" key="2">
    <citation type="submission" date="2012-10" db="EMBL/GenBank/DDBJ databases">
        <title>A plant gene responsible for prolyl-hydroxylation of recombinant human erythropoietin.</title>
        <authorList>
            <person name="Parsons J."/>
            <person name="Altmann F."/>
            <person name="Graf M."/>
            <person name="Reski R."/>
            <person name="Decker E.L."/>
        </authorList>
    </citation>
    <scope>NUCLEOTIDE SEQUENCE</scope>
</reference>
<keyword evidence="19" id="KW-1185">Reference proteome</keyword>
<dbReference type="PROSITE" id="PS51471">
    <property type="entry name" value="FE2OG_OXY"/>
    <property type="match status" value="1"/>
</dbReference>